<dbReference type="Pfam" id="PF19781">
    <property type="entry name" value="DUF6266"/>
    <property type="match status" value="1"/>
</dbReference>
<reference evidence="2 3" key="1">
    <citation type="submission" date="2019-11" db="EMBL/GenBank/DDBJ databases">
        <title>Description of Pedobacter sp. LMG 31462T.</title>
        <authorList>
            <person name="Carlier A."/>
            <person name="Qi S."/>
            <person name="Vandamme P."/>
        </authorList>
    </citation>
    <scope>NUCLEOTIDE SEQUENCE [LARGE SCALE GENOMIC DNA]</scope>
    <source>
        <strain evidence="2 3">LMG 31462</strain>
    </source>
</reference>
<comment type="caution">
    <text evidence="2">The sequence shown here is derived from an EMBL/GenBank/DDBJ whole genome shotgun (WGS) entry which is preliminary data.</text>
</comment>
<accession>A0ABR6F241</accession>
<keyword evidence="3" id="KW-1185">Reference proteome</keyword>
<dbReference type="EMBL" id="WNXC01000010">
    <property type="protein sequence ID" value="MBB2151607.1"/>
    <property type="molecule type" value="Genomic_DNA"/>
</dbReference>
<name>A0ABR6F241_9SPHI</name>
<sequence length="278" mass="31414">MAIALNGPQGHFSGKIGNLVFYMLNGIPVVRRIGRVGKPSRAQLANHSSMSVTNKLLASMKGFIKLGYGLQAKGTPQNAHNLATSYHKKHALTGEYPNIKVDYSKVILSKGLVPVADDLKIVKTSTGLEISWNPTYEAKETRYDDIVMVMLCYPESDKGTEYLNIARREEGKCFIGLSEHHLQQQIEPYISFRSADGEKVSDSTYLGNINGEQERPEERNNREKYNQVSKRFDQVANIYHSQLKENDVDQLNSKAFRHLRKEYQVLKEKLERTPGKPG</sequence>
<evidence type="ECO:0000313" key="2">
    <source>
        <dbReference type="EMBL" id="MBB2151607.1"/>
    </source>
</evidence>
<dbReference type="RefSeq" id="WP_182961567.1">
    <property type="nucleotide sequence ID" value="NZ_WNXC01000010.1"/>
</dbReference>
<organism evidence="2 3">
    <name type="scientific">Pedobacter gandavensis</name>
    <dbReference type="NCBI Taxonomy" id="2679963"/>
    <lineage>
        <taxon>Bacteria</taxon>
        <taxon>Pseudomonadati</taxon>
        <taxon>Bacteroidota</taxon>
        <taxon>Sphingobacteriia</taxon>
        <taxon>Sphingobacteriales</taxon>
        <taxon>Sphingobacteriaceae</taxon>
        <taxon>Pedobacter</taxon>
    </lineage>
</organism>
<evidence type="ECO:0008006" key="4">
    <source>
        <dbReference type="Google" id="ProtNLM"/>
    </source>
</evidence>
<gene>
    <name evidence="2" type="ORF">GM920_22090</name>
</gene>
<feature type="region of interest" description="Disordered" evidence="1">
    <location>
        <begin position="204"/>
        <end position="223"/>
    </location>
</feature>
<evidence type="ECO:0000313" key="3">
    <source>
        <dbReference type="Proteomes" id="UP000636110"/>
    </source>
</evidence>
<evidence type="ECO:0000256" key="1">
    <source>
        <dbReference type="SAM" id="MobiDB-lite"/>
    </source>
</evidence>
<dbReference type="Proteomes" id="UP000636110">
    <property type="component" value="Unassembled WGS sequence"/>
</dbReference>
<proteinExistence type="predicted"/>
<protein>
    <recommendedName>
        <fullName evidence="4">Phage MuF C-terminal domain-containing protein</fullName>
    </recommendedName>
</protein>
<feature type="compositionally biased region" description="Basic and acidic residues" evidence="1">
    <location>
        <begin position="212"/>
        <end position="223"/>
    </location>
</feature>
<dbReference type="InterPro" id="IPR046233">
    <property type="entry name" value="DUF6266"/>
</dbReference>